<accession>A0A1W7R949</accession>
<evidence type="ECO:0000313" key="2">
    <source>
        <dbReference type="EMBL" id="JAV47672.1"/>
    </source>
</evidence>
<keyword evidence="1" id="KW-0732">Signal</keyword>
<feature type="chain" id="PRO_5012439108" evidence="1">
    <location>
        <begin position="25"/>
        <end position="131"/>
    </location>
</feature>
<protein>
    <submittedName>
        <fullName evidence="2">Venom protein</fullName>
    </submittedName>
</protein>
<name>A0A1W7R949_9SCOR</name>
<proteinExistence type="predicted"/>
<organism evidence="2">
    <name type="scientific">Hadrurus spadix</name>
    <dbReference type="NCBI Taxonomy" id="141984"/>
    <lineage>
        <taxon>Eukaryota</taxon>
        <taxon>Metazoa</taxon>
        <taxon>Ecdysozoa</taxon>
        <taxon>Arthropoda</taxon>
        <taxon>Chelicerata</taxon>
        <taxon>Arachnida</taxon>
        <taxon>Scorpiones</taxon>
        <taxon>Iurida</taxon>
        <taxon>Iuroidea</taxon>
        <taxon>Hadrurus</taxon>
    </lineage>
</organism>
<reference evidence="2" key="1">
    <citation type="submission" date="2016-11" db="EMBL/GenBank/DDBJ databases">
        <title>Venom-gland transcriptomics and venom proteomics of the black-back scorpion (Hadrurus spadix) reveal detectability challenges and an unexplored realm of animal toxin diversity.</title>
        <authorList>
            <person name="Rokyta D.R."/>
            <person name="Ward M.J."/>
        </authorList>
    </citation>
    <scope>NUCLEOTIDE SEQUENCE</scope>
    <source>
        <tissue evidence="2">Venom gland</tissue>
    </source>
</reference>
<feature type="signal peptide" evidence="1">
    <location>
        <begin position="1"/>
        <end position="24"/>
    </location>
</feature>
<dbReference type="EMBL" id="GFAH01000717">
    <property type="protein sequence ID" value="JAV47672.1"/>
    <property type="molecule type" value="Transcribed_RNA"/>
</dbReference>
<evidence type="ECO:0000256" key="1">
    <source>
        <dbReference type="SAM" id="SignalP"/>
    </source>
</evidence>
<dbReference type="AlphaFoldDB" id="A0A1W7R949"/>
<sequence>MNPLGWIACFLLFLCRFLVLESAAIHDRFICEANSTVQVDVANCIISNASKEDQSWYDGMIKCAKMPLDRIIDTMCQRTQEDYHNLDMLRQCVRSIPPHIPAQEKPNLPMLVNCIEDYPGFANVVSHYWRS</sequence>